<dbReference type="AlphaFoldDB" id="X7F7C9"/>
<reference evidence="1 2" key="1">
    <citation type="submission" date="2014-01" db="EMBL/GenBank/DDBJ databases">
        <title>Roseivivax isoporae LMG 25204 Genome Sequencing.</title>
        <authorList>
            <person name="Lai Q."/>
            <person name="Li G."/>
            <person name="Shao Z."/>
        </authorList>
    </citation>
    <scope>NUCLEOTIDE SEQUENCE [LARGE SCALE GENOMIC DNA]</scope>
    <source>
        <strain evidence="1 2">LMG 25204</strain>
    </source>
</reference>
<dbReference type="Proteomes" id="UP000023430">
    <property type="component" value="Unassembled WGS sequence"/>
</dbReference>
<protein>
    <recommendedName>
        <fullName evidence="3">Anti-sigma factor</fullName>
    </recommendedName>
</protein>
<comment type="caution">
    <text evidence="1">The sequence shown here is derived from an EMBL/GenBank/DDBJ whole genome shotgun (WGS) entry which is preliminary data.</text>
</comment>
<organism evidence="1 2">
    <name type="scientific">Roseivivax isoporae LMG 25204</name>
    <dbReference type="NCBI Taxonomy" id="1449351"/>
    <lineage>
        <taxon>Bacteria</taxon>
        <taxon>Pseudomonadati</taxon>
        <taxon>Pseudomonadota</taxon>
        <taxon>Alphaproteobacteria</taxon>
        <taxon>Rhodobacterales</taxon>
        <taxon>Roseobacteraceae</taxon>
        <taxon>Roseivivax</taxon>
    </lineage>
</organism>
<dbReference type="EMBL" id="JAME01000017">
    <property type="protein sequence ID" value="ETX28613.1"/>
    <property type="molecule type" value="Genomic_DNA"/>
</dbReference>
<evidence type="ECO:0000313" key="2">
    <source>
        <dbReference type="Proteomes" id="UP000023430"/>
    </source>
</evidence>
<dbReference type="eggNOG" id="COG5662">
    <property type="taxonomic scope" value="Bacteria"/>
</dbReference>
<sequence length="263" mass="28185">MTRGATLDLNAYLDGELGPEESAEIEARLETDAEARERLETLARQKDRLGAALAAIADSAPADLRTARLERQLAGALHRRMSPRRPFAAAPWLRGGGRVAAAAALVAFGWVAHGSWAPQAPGVPEYVSEAMGAHQVFAEDLVRPAEFTGGAIDTAAEWFSSKIGAQVNAPDLSGFDMTLVGARLLGTKEGPLAQFIYEDAGGARYSLTLARHPEDRPLAPLQAVDYPDRAVVYWSTPDIDFTLIGKKDGMSVRTMASTLAERT</sequence>
<gene>
    <name evidence="1" type="ORF">RISW2_05835</name>
</gene>
<name>X7F7C9_9RHOB</name>
<dbReference type="RefSeq" id="WP_043771445.1">
    <property type="nucleotide sequence ID" value="NZ_JAME01000017.1"/>
</dbReference>
<proteinExistence type="predicted"/>
<evidence type="ECO:0000313" key="1">
    <source>
        <dbReference type="EMBL" id="ETX28613.1"/>
    </source>
</evidence>
<keyword evidence="2" id="KW-1185">Reference proteome</keyword>
<dbReference type="OrthoDB" id="7187254at2"/>
<accession>X7F7C9</accession>
<dbReference type="STRING" id="1449351.RISW2_05835"/>
<evidence type="ECO:0008006" key="3">
    <source>
        <dbReference type="Google" id="ProtNLM"/>
    </source>
</evidence>